<organism evidence="3 4">
    <name type="scientific">Dyadobacter sandarakinus</name>
    <dbReference type="NCBI Taxonomy" id="2747268"/>
    <lineage>
        <taxon>Bacteria</taxon>
        <taxon>Pseudomonadati</taxon>
        <taxon>Bacteroidota</taxon>
        <taxon>Cytophagia</taxon>
        <taxon>Cytophagales</taxon>
        <taxon>Spirosomataceae</taxon>
        <taxon>Dyadobacter</taxon>
    </lineage>
</organism>
<dbReference type="NCBIfam" id="TIGR04183">
    <property type="entry name" value="Por_Secre_tail"/>
    <property type="match status" value="1"/>
</dbReference>
<feature type="region of interest" description="Disordered" evidence="1">
    <location>
        <begin position="647"/>
        <end position="675"/>
    </location>
</feature>
<feature type="region of interest" description="Disordered" evidence="1">
    <location>
        <begin position="843"/>
        <end position="863"/>
    </location>
</feature>
<evidence type="ECO:0000313" key="4">
    <source>
        <dbReference type="Proteomes" id="UP000612680"/>
    </source>
</evidence>
<evidence type="ECO:0000259" key="2">
    <source>
        <dbReference type="Pfam" id="PF18962"/>
    </source>
</evidence>
<evidence type="ECO:0000313" key="3">
    <source>
        <dbReference type="EMBL" id="QRR01454.1"/>
    </source>
</evidence>
<proteinExistence type="predicted"/>
<feature type="domain" description="Secretion system C-terminal sorting" evidence="2">
    <location>
        <begin position="1127"/>
        <end position="1198"/>
    </location>
</feature>
<reference evidence="3 4" key="1">
    <citation type="submission" date="2020-06" db="EMBL/GenBank/DDBJ databases">
        <title>Dyadobacter sandarakinus sp. nov., isolated from the soil of the Arctic Yellow River Station.</title>
        <authorList>
            <person name="Zhang Y."/>
            <person name="Peng F."/>
        </authorList>
    </citation>
    <scope>NUCLEOTIDE SEQUENCE [LARGE SCALE GENOMIC DNA]</scope>
    <source>
        <strain evidence="3 4">Q3-56</strain>
    </source>
</reference>
<name>A0ABX7I6E4_9BACT</name>
<gene>
    <name evidence="3" type="ORF">HWI92_11340</name>
</gene>
<feature type="region of interest" description="Disordered" evidence="1">
    <location>
        <begin position="578"/>
        <end position="602"/>
    </location>
</feature>
<dbReference type="InterPro" id="IPR026444">
    <property type="entry name" value="Secre_tail"/>
</dbReference>
<accession>A0ABX7I6E4</accession>
<dbReference type="PANTHER" id="PTHR42754">
    <property type="entry name" value="ENDOGLUCANASE"/>
    <property type="match status" value="1"/>
</dbReference>
<sequence>MKHLKPREMKCIVLNVSIFFLTITSLLAQPAIEWDKTFGGEHSDFAPIVRLCADGGYIAGGSSVSETISGDKSQPTRGDMDYWVVKFSKDGTKQWDKRFGGSKTDQLTTLIATSDGGYLMGGTSWSDQGGDKSDALNGINDIWIVKIDSSGTKEWDKSYGGMGGDRLGSISQTRDGGFILGAAGNYDGADPSTSVPKSFFWLVKITDTGIVLWDKSPGDKLSAVSFIEETPDLGYIMAGSASFGAKGYKSEPGYGGGDYWIVKVDSNLNKVWDRTIGGTSSDIVSHMEQTDDGGYILGGYSNSPIGGLKTESSRGYSDYWVVKISRDGLVEWDKTLGGNEDDWLIDLRETADGNFFVAGSSFSGINGDKTQSSGGFGYWSVKLSKTGVKMWDKAIRSSDHDDLSSVEYVPDGGYLLAGVSISDKGWDKSEDSRGSHDYWIVKLQSDETPKPFRLSYFKAQKAATQVDLVWETKTERGSDRFEVQHSLNKSAWQVLASVHAKDTSYLRSRYQYAHANPALVKHYYRLRMTASNGKRTYSAIDSADYTPPAPWVSPYVIAWDKTLGGADSDSPNAVEQTIDGGFILGGSSSENSAETGDRTEPSRGGLDYWIVKISADGQKEWDKTFGGSDTDALRSVQQTADGGYILGGGSYSSASGDKSEDNGGTSNPEDRQPDFWIIKTSSTGAMEWERSIVRRGEELLRYVRATKDGGYLAWGTYYMVKLSPTGKIEWERDDVRDVVWDWDENFEQADGSFYALGMKSGGFNIVKLSANGNIESDRMYAASTPMPYRDYGDYAFTRLTSDGGMIMVGTTETGIFGDKTEPSRGGKDIWVIKVAADGTKQWDKTFGGSGNDQRGSIAPTSDGGYMVSVQSDSPVSGDKSGGINGTYDAWLIKITADGTKQWDQSYGGSKYQVQDTYYTGNSALGLLEERADGYIVSGSSSGKSSDDKTSDVPGAWTLKLALDGTKIWDKTFEGPSGLGKAFNGGYYTYASSAANAGNVKTEDSKGKTDFWIVRIASIDDKDPLPVTLTTFTARKESTTALLTWQTTSETRSSHFEIEHSVNAKTWNHLTSVNALGESAQLHNYQFVHQNPVNGDNYYRLKMVDTDGSFTYSKVEQVSFVLDFDVNVYPNPASEIIHFQASDWTKVKRVEVLNAQGKVVYRSGKKPVQQLNAEAFGTGLYFVKIIDINGSETVRKIVVGR</sequence>
<dbReference type="Pfam" id="PF18962">
    <property type="entry name" value="Por_Secre_tail"/>
    <property type="match status" value="1"/>
</dbReference>
<dbReference type="Proteomes" id="UP000612680">
    <property type="component" value="Chromosome"/>
</dbReference>
<dbReference type="EMBL" id="CP056775">
    <property type="protein sequence ID" value="QRR01454.1"/>
    <property type="molecule type" value="Genomic_DNA"/>
</dbReference>
<evidence type="ECO:0000256" key="1">
    <source>
        <dbReference type="SAM" id="MobiDB-lite"/>
    </source>
</evidence>
<keyword evidence="4" id="KW-1185">Reference proteome</keyword>
<dbReference type="RefSeq" id="WP_204663788.1">
    <property type="nucleotide sequence ID" value="NZ_CP056775.1"/>
</dbReference>
<dbReference type="PANTHER" id="PTHR42754:SF1">
    <property type="entry name" value="LIPOPROTEIN"/>
    <property type="match status" value="1"/>
</dbReference>
<protein>
    <submittedName>
        <fullName evidence="3">T9SS type A sorting domain-containing protein</fullName>
    </submittedName>
</protein>